<protein>
    <submittedName>
        <fullName evidence="3">Preprotein translocase subunit SecY</fullName>
    </submittedName>
</protein>
<dbReference type="InterPro" id="IPR023201">
    <property type="entry name" value="SecY_dom_sf"/>
</dbReference>
<dbReference type="GO" id="GO:0015031">
    <property type="term" value="P:protein transport"/>
    <property type="evidence" value="ECO:0007669"/>
    <property type="project" value="InterPro"/>
</dbReference>
<dbReference type="PANTHER" id="PTHR10906">
    <property type="entry name" value="SECY/SEC61-ALPHA FAMILY MEMBER"/>
    <property type="match status" value="1"/>
</dbReference>
<feature type="transmembrane region" description="Helical" evidence="2">
    <location>
        <begin position="144"/>
        <end position="169"/>
    </location>
</feature>
<feature type="transmembrane region" description="Helical" evidence="2">
    <location>
        <begin position="79"/>
        <end position="102"/>
    </location>
</feature>
<dbReference type="SUPFAM" id="SSF103491">
    <property type="entry name" value="Preprotein translocase SecY subunit"/>
    <property type="match status" value="1"/>
</dbReference>
<feature type="transmembrane region" description="Helical" evidence="2">
    <location>
        <begin position="24"/>
        <end position="42"/>
    </location>
</feature>
<feature type="transmembrane region" description="Helical" evidence="2">
    <location>
        <begin position="257"/>
        <end position="278"/>
    </location>
</feature>
<proteinExistence type="inferred from homology"/>
<keyword evidence="2" id="KW-0812">Transmembrane</keyword>
<keyword evidence="2" id="KW-0472">Membrane</keyword>
<evidence type="ECO:0000313" key="4">
    <source>
        <dbReference type="Proteomes" id="UP000285290"/>
    </source>
</evidence>
<comment type="similarity">
    <text evidence="1">Belongs to the SecY/SEC61-alpha family.</text>
</comment>
<evidence type="ECO:0000256" key="2">
    <source>
        <dbReference type="SAM" id="Phobius"/>
    </source>
</evidence>
<feature type="transmembrane region" description="Helical" evidence="2">
    <location>
        <begin position="204"/>
        <end position="221"/>
    </location>
</feature>
<evidence type="ECO:0000256" key="1">
    <source>
        <dbReference type="RuleBase" id="RU004349"/>
    </source>
</evidence>
<accession>A0A414IXD3</accession>
<dbReference type="AlphaFoldDB" id="A0A414IXD3"/>
<evidence type="ECO:0000313" key="3">
    <source>
        <dbReference type="EMBL" id="RHE34106.1"/>
    </source>
</evidence>
<dbReference type="Gene3D" id="1.10.3370.10">
    <property type="entry name" value="SecY subunit domain"/>
    <property type="match status" value="1"/>
</dbReference>
<dbReference type="PIRSF" id="PIRSF004557">
    <property type="entry name" value="SecY"/>
    <property type="match status" value="1"/>
</dbReference>
<feature type="transmembrane region" description="Helical" evidence="2">
    <location>
        <begin position="380"/>
        <end position="399"/>
    </location>
</feature>
<keyword evidence="2" id="KW-1133">Transmembrane helix</keyword>
<feature type="transmembrane region" description="Helical" evidence="2">
    <location>
        <begin position="293"/>
        <end position="319"/>
    </location>
</feature>
<comment type="caution">
    <text evidence="3">The sequence shown here is derived from an EMBL/GenBank/DDBJ whole genome shotgun (WGS) entry which is preliminary data.</text>
</comment>
<gene>
    <name evidence="3" type="ORF">DW753_02165</name>
</gene>
<name>A0A414IXD3_9FIRM</name>
<dbReference type="InterPro" id="IPR002208">
    <property type="entry name" value="SecY/SEC61-alpha"/>
</dbReference>
<dbReference type="GO" id="GO:0016020">
    <property type="term" value="C:membrane"/>
    <property type="evidence" value="ECO:0007669"/>
    <property type="project" value="InterPro"/>
</dbReference>
<dbReference type="Proteomes" id="UP000285290">
    <property type="component" value="Unassembled WGS sequence"/>
</dbReference>
<reference evidence="3 4" key="1">
    <citation type="submission" date="2018-08" db="EMBL/GenBank/DDBJ databases">
        <title>A genome reference for cultivated species of the human gut microbiota.</title>
        <authorList>
            <person name="Zou Y."/>
            <person name="Xue W."/>
            <person name="Luo G."/>
        </authorList>
    </citation>
    <scope>NUCLEOTIDE SEQUENCE [LARGE SCALE GENOMIC DNA]</scope>
    <source>
        <strain evidence="3 4">AM29-10</strain>
    </source>
</reference>
<feature type="transmembrane region" description="Helical" evidence="2">
    <location>
        <begin position="181"/>
        <end position="198"/>
    </location>
</feature>
<feature type="transmembrane region" description="Helical" evidence="2">
    <location>
        <begin position="354"/>
        <end position="374"/>
    </location>
</feature>
<dbReference type="PRINTS" id="PR00303">
    <property type="entry name" value="SECYTRNLCASE"/>
</dbReference>
<sequence length="416" mass="47321">MVTNTIQRKRKPKSLKEKRQKEHVLLYKILYSLIIMLVYMIGRNIPLYGIDLKAYEDVSVDAQSILLQALSGDMKNCSLFILGLWPYMIASILAVLLVAIISLDSSRKISPRKLNIWTLFFMMVIAFIQAYQKVQTFVYKDMDAQMLLITKVIVFIQLIAGMLIVVYMCDRTTKYGIGGRMSVFMINIVDGMMNMFAGQKADRLILPVIIGVVEIAIMIIIETTEKRIAVQRVSINNIYADKNYLAYKLNPVGAMPLMFTSAVFMLPQFVCSGLYYLYPDNQKLAWLVDNLRLTAVFGIIVYLAIIVLLTILFSVIMLTPGKEAENLLKSGDSILDIYAGKPTRRYLVGTVIRFSIYSSIIICICQGVPLFLQFGGYIDSTLAMLPCSIMMSTGIWISLYREAEVYRNMDRYHPFI</sequence>
<feature type="transmembrane region" description="Helical" evidence="2">
    <location>
        <begin position="114"/>
        <end position="132"/>
    </location>
</feature>
<dbReference type="Pfam" id="PF00344">
    <property type="entry name" value="SecY"/>
    <property type="match status" value="1"/>
</dbReference>
<organism evidence="3 4">
    <name type="scientific">Agathobacter rectalis</name>
    <dbReference type="NCBI Taxonomy" id="39491"/>
    <lineage>
        <taxon>Bacteria</taxon>
        <taxon>Bacillati</taxon>
        <taxon>Bacillota</taxon>
        <taxon>Clostridia</taxon>
        <taxon>Lachnospirales</taxon>
        <taxon>Lachnospiraceae</taxon>
        <taxon>Agathobacter</taxon>
    </lineage>
</organism>
<dbReference type="EMBL" id="QSKC01000002">
    <property type="protein sequence ID" value="RHE34106.1"/>
    <property type="molecule type" value="Genomic_DNA"/>
</dbReference>